<gene>
    <name evidence="7" type="ORF">Bandiella_00650</name>
</gene>
<dbReference type="RefSeq" id="WP_323733303.1">
    <property type="nucleotide sequence ID" value="NZ_CP110820.1"/>
</dbReference>
<dbReference type="InterPro" id="IPR001638">
    <property type="entry name" value="Solute-binding_3/MltF_N"/>
</dbReference>
<accession>A0ABZ0UK83</accession>
<proteinExistence type="inferred from homology"/>
<dbReference type="PROSITE" id="PS01039">
    <property type="entry name" value="SBP_BACTERIAL_3"/>
    <property type="match status" value="1"/>
</dbReference>
<evidence type="ECO:0000259" key="6">
    <source>
        <dbReference type="SMART" id="SM00079"/>
    </source>
</evidence>
<dbReference type="Pfam" id="PF00497">
    <property type="entry name" value="SBP_bac_3"/>
    <property type="match status" value="1"/>
</dbReference>
<evidence type="ECO:0000256" key="2">
    <source>
        <dbReference type="ARBA" id="ARBA00010333"/>
    </source>
</evidence>
<dbReference type="PANTHER" id="PTHR35936:SF17">
    <property type="entry name" value="ARGININE-BINDING EXTRACELLULAR PROTEIN ARTP"/>
    <property type="match status" value="1"/>
</dbReference>
<dbReference type="SMART" id="SM00079">
    <property type="entry name" value="PBPe"/>
    <property type="match status" value="1"/>
</dbReference>
<comment type="similarity">
    <text evidence="2 4">Belongs to the bacterial solute-binding protein 3 family.</text>
</comment>
<dbReference type="InterPro" id="IPR018313">
    <property type="entry name" value="SBP_3_CS"/>
</dbReference>
<evidence type="ECO:0000256" key="1">
    <source>
        <dbReference type="ARBA" id="ARBA00004196"/>
    </source>
</evidence>
<dbReference type="CDD" id="cd13530">
    <property type="entry name" value="PBP2_peptides_like"/>
    <property type="match status" value="1"/>
</dbReference>
<organism evidence="7 8">
    <name type="scientific">Candidatus Bandiella euplotis</name>
    <dbReference type="NCBI Taxonomy" id="1664265"/>
    <lineage>
        <taxon>Bacteria</taxon>
        <taxon>Pseudomonadati</taxon>
        <taxon>Pseudomonadota</taxon>
        <taxon>Alphaproteobacteria</taxon>
        <taxon>Rickettsiales</taxon>
        <taxon>Candidatus Midichloriaceae</taxon>
        <taxon>Candidatus Bandiella</taxon>
    </lineage>
</organism>
<dbReference type="Proteomes" id="UP001327219">
    <property type="component" value="Chromosome"/>
</dbReference>
<evidence type="ECO:0000313" key="7">
    <source>
        <dbReference type="EMBL" id="WPX96534.1"/>
    </source>
</evidence>
<evidence type="ECO:0000256" key="3">
    <source>
        <dbReference type="ARBA" id="ARBA00022729"/>
    </source>
</evidence>
<protein>
    <submittedName>
        <fullName evidence="7">Amino acid ABC transporter substrate-binding protein</fullName>
    </submittedName>
</protein>
<reference evidence="7 8" key="1">
    <citation type="submission" date="2022-11" db="EMBL/GenBank/DDBJ databases">
        <title>Host association and intracellularity evolved multiple times independently in the Rickettsiales.</title>
        <authorList>
            <person name="Castelli M."/>
            <person name="Nardi T."/>
            <person name="Gammuto L."/>
            <person name="Bellinzona G."/>
            <person name="Sabaneyeva E."/>
            <person name="Potekhin A."/>
            <person name="Serra V."/>
            <person name="Petroni G."/>
            <person name="Sassera D."/>
        </authorList>
    </citation>
    <scope>NUCLEOTIDE SEQUENCE [LARGE SCALE GENOMIC DNA]</scope>
    <source>
        <strain evidence="7 8">NDG2</strain>
    </source>
</reference>
<dbReference type="PROSITE" id="PS51257">
    <property type="entry name" value="PROKAR_LIPOPROTEIN"/>
    <property type="match status" value="1"/>
</dbReference>
<keyword evidence="3" id="KW-0732">Signal</keyword>
<dbReference type="SMART" id="SM00062">
    <property type="entry name" value="PBPb"/>
    <property type="match status" value="1"/>
</dbReference>
<feature type="domain" description="Solute-binding protein family 3/N-terminal" evidence="5">
    <location>
        <begin position="27"/>
        <end position="243"/>
    </location>
</feature>
<comment type="subcellular location">
    <subcellularLocation>
        <location evidence="1">Cell envelope</location>
    </subcellularLocation>
</comment>
<evidence type="ECO:0000256" key="4">
    <source>
        <dbReference type="RuleBase" id="RU003744"/>
    </source>
</evidence>
<evidence type="ECO:0000259" key="5">
    <source>
        <dbReference type="SMART" id="SM00062"/>
    </source>
</evidence>
<dbReference type="PANTHER" id="PTHR35936">
    <property type="entry name" value="MEMBRANE-BOUND LYTIC MUREIN TRANSGLYCOSYLASE F"/>
    <property type="match status" value="1"/>
</dbReference>
<sequence length="243" mass="26825">MNKVIYSALIATCMLFLGCKEDKVQNVIKFGTSADYPPFEYYDSGKIEGFDIELARLVAKELGKEAIFEDMQFTSILAALQSGSIDAAISTITITQERKQSFDFSESYHKENLAVVYLKEQPIIEKSQLSEKKIACQLGTIMEIWLKKNVPAATVIAVDNNNQAIESLKAGHAEGVFIDGVQAKAFSANNPGLAYQIIAQADEGYGIAVKKESPLLNDINTALKSLADKGELQKLKQKWFKDN</sequence>
<feature type="domain" description="Ionotropic glutamate receptor C-terminal" evidence="6">
    <location>
        <begin position="27"/>
        <end position="242"/>
    </location>
</feature>
<dbReference type="EMBL" id="CP110820">
    <property type="protein sequence ID" value="WPX96534.1"/>
    <property type="molecule type" value="Genomic_DNA"/>
</dbReference>
<dbReference type="InterPro" id="IPR001320">
    <property type="entry name" value="Iontro_rcpt_C"/>
</dbReference>
<keyword evidence="8" id="KW-1185">Reference proteome</keyword>
<evidence type="ECO:0000313" key="8">
    <source>
        <dbReference type="Proteomes" id="UP001327219"/>
    </source>
</evidence>
<dbReference type="Gene3D" id="3.40.190.10">
    <property type="entry name" value="Periplasmic binding protein-like II"/>
    <property type="match status" value="2"/>
</dbReference>
<dbReference type="SUPFAM" id="SSF53850">
    <property type="entry name" value="Periplasmic binding protein-like II"/>
    <property type="match status" value="1"/>
</dbReference>
<name>A0ABZ0UK83_9RICK</name>